<dbReference type="OrthoDB" id="8526125at2"/>
<feature type="domain" description="HTH asnC-type" evidence="4">
    <location>
        <begin position="16"/>
        <end position="77"/>
    </location>
</feature>
<dbReference type="PANTHER" id="PTHR30154:SF46">
    <property type="entry name" value="TRANSCRIPTIONAL REGULATORY PROTEIN"/>
    <property type="match status" value="1"/>
</dbReference>
<dbReference type="PRINTS" id="PR00033">
    <property type="entry name" value="HTHASNC"/>
</dbReference>
<dbReference type="Gene3D" id="1.10.10.10">
    <property type="entry name" value="Winged helix-like DNA-binding domain superfamily/Winged helix DNA-binding domain"/>
    <property type="match status" value="1"/>
</dbReference>
<dbReference type="Pfam" id="PF01037">
    <property type="entry name" value="AsnC_trans_reg"/>
    <property type="match status" value="1"/>
</dbReference>
<dbReference type="SUPFAM" id="SSF46785">
    <property type="entry name" value="Winged helix' DNA-binding domain"/>
    <property type="match status" value="1"/>
</dbReference>
<dbReference type="InterPro" id="IPR036390">
    <property type="entry name" value="WH_DNA-bd_sf"/>
</dbReference>
<dbReference type="InterPro" id="IPR019888">
    <property type="entry name" value="Tscrpt_reg_AsnC-like"/>
</dbReference>
<dbReference type="InterPro" id="IPR036388">
    <property type="entry name" value="WH-like_DNA-bd_sf"/>
</dbReference>
<name>A0A5C8NTH2_9BURK</name>
<evidence type="ECO:0000313" key="5">
    <source>
        <dbReference type="EMBL" id="TXL64226.1"/>
    </source>
</evidence>
<dbReference type="InterPro" id="IPR000485">
    <property type="entry name" value="AsnC-type_HTH_dom"/>
</dbReference>
<dbReference type="GO" id="GO:0005829">
    <property type="term" value="C:cytosol"/>
    <property type="evidence" value="ECO:0007669"/>
    <property type="project" value="TreeGrafter"/>
</dbReference>
<dbReference type="PANTHER" id="PTHR30154">
    <property type="entry name" value="LEUCINE-RESPONSIVE REGULATORY PROTEIN"/>
    <property type="match status" value="1"/>
</dbReference>
<evidence type="ECO:0000313" key="6">
    <source>
        <dbReference type="Proteomes" id="UP000321548"/>
    </source>
</evidence>
<reference evidence="5 6" key="1">
    <citation type="submission" date="2019-06" db="EMBL/GenBank/DDBJ databases">
        <title>Quisquiliibacterium sp. nov., isolated from a maize field.</title>
        <authorList>
            <person name="Lin S.-Y."/>
            <person name="Tsai C.-F."/>
            <person name="Young C.-C."/>
        </authorList>
    </citation>
    <scope>NUCLEOTIDE SEQUENCE [LARGE SCALE GENOMIC DNA]</scope>
    <source>
        <strain evidence="5 6">CC-CFT501</strain>
    </source>
</reference>
<dbReference type="AlphaFoldDB" id="A0A5C8NTH2"/>
<dbReference type="FunFam" id="1.10.10.10:FF:000186">
    <property type="entry name" value="AsnC family transcriptional regulator"/>
    <property type="match status" value="1"/>
</dbReference>
<evidence type="ECO:0000256" key="1">
    <source>
        <dbReference type="ARBA" id="ARBA00023015"/>
    </source>
</evidence>
<evidence type="ECO:0000259" key="4">
    <source>
        <dbReference type="PROSITE" id="PS50956"/>
    </source>
</evidence>
<dbReference type="InterPro" id="IPR011991">
    <property type="entry name" value="ArsR-like_HTH"/>
</dbReference>
<dbReference type="Proteomes" id="UP000321548">
    <property type="component" value="Unassembled WGS sequence"/>
</dbReference>
<sequence>MSSIRDLSSAASLLALDRTDLRILAELQRDGRLSNQELADRVALSPSPCLRRVRRLEESGVIRQYAALLDPTRVGLGLMAYVNVKLEKRATTRGRFAADDFRDSVERWPEVVECCATTGDSDYLMRVYVRDLAHFSRFVMDTLLRHPGVMDVRSSFALQRIKDTTALPLDHL</sequence>
<dbReference type="SMART" id="SM00344">
    <property type="entry name" value="HTH_ASNC"/>
    <property type="match status" value="1"/>
</dbReference>
<dbReference type="GO" id="GO:0006355">
    <property type="term" value="P:regulation of DNA-templated transcription"/>
    <property type="evidence" value="ECO:0007669"/>
    <property type="project" value="UniProtKB-ARBA"/>
</dbReference>
<protein>
    <submittedName>
        <fullName evidence="5">Lrp/AsnC family transcriptional regulator</fullName>
    </submittedName>
</protein>
<dbReference type="RefSeq" id="WP_147705287.1">
    <property type="nucleotide sequence ID" value="NZ_VDUY01000006.1"/>
</dbReference>
<dbReference type="CDD" id="cd00090">
    <property type="entry name" value="HTH_ARSR"/>
    <property type="match status" value="1"/>
</dbReference>
<proteinExistence type="predicted"/>
<comment type="caution">
    <text evidence="5">The sequence shown here is derived from an EMBL/GenBank/DDBJ whole genome shotgun (WGS) entry which is preliminary data.</text>
</comment>
<keyword evidence="3" id="KW-0804">Transcription</keyword>
<organism evidence="5 6">
    <name type="scientific">Zeimonas arvi</name>
    <dbReference type="NCBI Taxonomy" id="2498847"/>
    <lineage>
        <taxon>Bacteria</taxon>
        <taxon>Pseudomonadati</taxon>
        <taxon>Pseudomonadota</taxon>
        <taxon>Betaproteobacteria</taxon>
        <taxon>Burkholderiales</taxon>
        <taxon>Burkholderiaceae</taxon>
        <taxon>Zeimonas</taxon>
    </lineage>
</organism>
<dbReference type="InterPro" id="IPR019885">
    <property type="entry name" value="Tscrpt_reg_HTH_AsnC-type_CS"/>
</dbReference>
<dbReference type="GO" id="GO:0043565">
    <property type="term" value="F:sequence-specific DNA binding"/>
    <property type="evidence" value="ECO:0007669"/>
    <property type="project" value="InterPro"/>
</dbReference>
<accession>A0A5C8NTH2</accession>
<evidence type="ECO:0000256" key="2">
    <source>
        <dbReference type="ARBA" id="ARBA00023125"/>
    </source>
</evidence>
<gene>
    <name evidence="5" type="ORF">FHP08_14910</name>
</gene>
<dbReference type="PROSITE" id="PS00519">
    <property type="entry name" value="HTH_ASNC_1"/>
    <property type="match status" value="1"/>
</dbReference>
<dbReference type="SUPFAM" id="SSF54909">
    <property type="entry name" value="Dimeric alpha+beta barrel"/>
    <property type="match status" value="1"/>
</dbReference>
<keyword evidence="2" id="KW-0238">DNA-binding</keyword>
<dbReference type="InterPro" id="IPR011008">
    <property type="entry name" value="Dimeric_a/b-barrel"/>
</dbReference>
<keyword evidence="6" id="KW-1185">Reference proteome</keyword>
<dbReference type="GO" id="GO:0043200">
    <property type="term" value="P:response to amino acid"/>
    <property type="evidence" value="ECO:0007669"/>
    <property type="project" value="TreeGrafter"/>
</dbReference>
<dbReference type="EMBL" id="VDUY01000006">
    <property type="protein sequence ID" value="TXL64226.1"/>
    <property type="molecule type" value="Genomic_DNA"/>
</dbReference>
<dbReference type="InterPro" id="IPR019887">
    <property type="entry name" value="Tscrpt_reg_AsnC/Lrp_C"/>
</dbReference>
<keyword evidence="1" id="KW-0805">Transcription regulation</keyword>
<dbReference type="PROSITE" id="PS50956">
    <property type="entry name" value="HTH_ASNC_2"/>
    <property type="match status" value="1"/>
</dbReference>
<dbReference type="Gene3D" id="3.30.70.920">
    <property type="match status" value="1"/>
</dbReference>
<evidence type="ECO:0000256" key="3">
    <source>
        <dbReference type="ARBA" id="ARBA00023163"/>
    </source>
</evidence>
<dbReference type="Pfam" id="PF13412">
    <property type="entry name" value="HTH_24"/>
    <property type="match status" value="1"/>
</dbReference>